<gene>
    <name evidence="6" type="ORF">SSS_3892</name>
</gene>
<sequence>MFLFFRLNFSVIFSTVKIVTLILVLSFLTISKHLGDGIVEAFVDESIENKTFHRCPIELENRCDCGLRPYNGQMFSSYLGSNRPTFVTNCSDSKFNHSSILKFIPLETEILIFTGNHFEEFHADSFNQNYSKLLIVDLSKNSIKRIHSNSFRPIRSAKILLLDHNQIDLSDFETQQFLSNFDNLEELYLRDCFNHSLSPSSSSFTKELLHTLNRTNLNRLKSLNLARNHIEHLWPRNFFCNLNRSLNHLFLGHNSLTEFSLNLSCFEQLKSLDLSSNQIETIDNRSLRLMLSNPGQYRLNLTENPLQCDCRLKNFYQFIHNQTKHEENRRSKIIFDWYEELRCRSNKNIDQDRLKYLDEIDESDLVCNDRILFGFNVNSDDDDEEIDDDDDDDSASSMKNFRKIFSEEQRRETARRYRYYVTLSYLVLGFLLAILFTLIAVLIYTNRKVLTTCWNILWADFNYKRNYSVLDKDFNVIDQQDNVDGEIDDDQLQNDNRQNHHRNNKLSSQSNGIKKTSRSNRSKSNHHQQQQLSNLNDKNLFDIAEEQL</sequence>
<keyword evidence="8" id="KW-1185">Reference proteome</keyword>
<feature type="transmembrane region" description="Helical" evidence="5">
    <location>
        <begin position="6"/>
        <end position="28"/>
    </location>
</feature>
<organism evidence="6">
    <name type="scientific">Sarcoptes scabiei</name>
    <name type="common">Itch mite</name>
    <name type="synonym">Acarus scabiei</name>
    <dbReference type="NCBI Taxonomy" id="52283"/>
    <lineage>
        <taxon>Eukaryota</taxon>
        <taxon>Metazoa</taxon>
        <taxon>Ecdysozoa</taxon>
        <taxon>Arthropoda</taxon>
        <taxon>Chelicerata</taxon>
        <taxon>Arachnida</taxon>
        <taxon>Acari</taxon>
        <taxon>Acariformes</taxon>
        <taxon>Sarcoptiformes</taxon>
        <taxon>Astigmata</taxon>
        <taxon>Psoroptidia</taxon>
        <taxon>Sarcoptoidea</taxon>
        <taxon>Sarcoptidae</taxon>
        <taxon>Sarcoptinae</taxon>
        <taxon>Sarcoptes</taxon>
    </lineage>
</organism>
<feature type="compositionally biased region" description="Low complexity" evidence="4">
    <location>
        <begin position="527"/>
        <end position="536"/>
    </location>
</feature>
<keyword evidence="1" id="KW-0433">Leucine-rich repeat</keyword>
<dbReference type="InterPro" id="IPR032675">
    <property type="entry name" value="LRR_dom_sf"/>
</dbReference>
<dbReference type="Proteomes" id="UP000070412">
    <property type="component" value="Unassembled WGS sequence"/>
</dbReference>
<reference evidence="6" key="2">
    <citation type="submission" date="2020-01" db="EMBL/GenBank/DDBJ databases">
        <authorList>
            <person name="Korhonen P.K.K."/>
            <person name="Guangxu M.G."/>
            <person name="Wang T.W."/>
            <person name="Stroehlein A.J.S."/>
            <person name="Young N.D."/>
            <person name="Ang C.-S.A."/>
            <person name="Fernando D.W.F."/>
            <person name="Lu H.L."/>
            <person name="Taylor S.T."/>
            <person name="Ehtesham M.E.M."/>
            <person name="Najaraj S.H.N."/>
            <person name="Harsha G.H.G."/>
            <person name="Madugundu A.M."/>
            <person name="Renuse S.R."/>
            <person name="Holt D.H."/>
            <person name="Pandey A.P."/>
            <person name="Papenfuss A.P."/>
            <person name="Gasser R.B.G."/>
            <person name="Fischer K.F."/>
        </authorList>
    </citation>
    <scope>NUCLEOTIDE SEQUENCE</scope>
    <source>
        <strain evidence="6">SSS_KF_BRIS2020</strain>
    </source>
</reference>
<dbReference type="AlphaFoldDB" id="A0A834RCS7"/>
<dbReference type="InterPro" id="IPR001611">
    <property type="entry name" value="Leu-rich_rpt"/>
</dbReference>
<keyword evidence="5" id="KW-1133">Transmembrane helix</keyword>
<evidence type="ECO:0000313" key="8">
    <source>
        <dbReference type="Proteomes" id="UP000070412"/>
    </source>
</evidence>
<reference evidence="7" key="3">
    <citation type="submission" date="2022-06" db="UniProtKB">
        <authorList>
            <consortium name="EnsemblMetazoa"/>
        </authorList>
    </citation>
    <scope>IDENTIFICATION</scope>
</reference>
<keyword evidence="2" id="KW-0732">Signal</keyword>
<accession>A0A834RCS7</accession>
<keyword evidence="5" id="KW-0812">Transmembrane</keyword>
<dbReference type="PANTHER" id="PTHR24369:SF210">
    <property type="entry name" value="CHAOPTIN-RELATED"/>
    <property type="match status" value="1"/>
</dbReference>
<dbReference type="OrthoDB" id="6507127at2759"/>
<evidence type="ECO:0000256" key="4">
    <source>
        <dbReference type="SAM" id="MobiDB-lite"/>
    </source>
</evidence>
<protein>
    <submittedName>
        <fullName evidence="6">Phospholipase A2 inhibitor</fullName>
    </submittedName>
</protein>
<feature type="transmembrane region" description="Helical" evidence="5">
    <location>
        <begin position="419"/>
        <end position="444"/>
    </location>
</feature>
<dbReference type="SUPFAM" id="SSF52058">
    <property type="entry name" value="L domain-like"/>
    <property type="match status" value="1"/>
</dbReference>
<feature type="region of interest" description="Disordered" evidence="4">
    <location>
        <begin position="486"/>
        <end position="536"/>
    </location>
</feature>
<feature type="compositionally biased region" description="Basic residues" evidence="4">
    <location>
        <begin position="515"/>
        <end position="526"/>
    </location>
</feature>
<dbReference type="InterPro" id="IPR050541">
    <property type="entry name" value="LRR_TM_domain-containing"/>
</dbReference>
<dbReference type="SMART" id="SM00369">
    <property type="entry name" value="LRR_TYP"/>
    <property type="match status" value="3"/>
</dbReference>
<dbReference type="Pfam" id="PF13855">
    <property type="entry name" value="LRR_8"/>
    <property type="match status" value="2"/>
</dbReference>
<dbReference type="EnsemblMetazoa" id="SSS_3892s_mrna">
    <property type="protein sequence ID" value="KAF7494859.1"/>
    <property type="gene ID" value="SSS_3892"/>
</dbReference>
<evidence type="ECO:0000256" key="5">
    <source>
        <dbReference type="SAM" id="Phobius"/>
    </source>
</evidence>
<dbReference type="PROSITE" id="PS51450">
    <property type="entry name" value="LRR"/>
    <property type="match status" value="1"/>
</dbReference>
<keyword evidence="3" id="KW-0677">Repeat</keyword>
<dbReference type="InterPro" id="IPR003591">
    <property type="entry name" value="Leu-rich_rpt_typical-subtyp"/>
</dbReference>
<keyword evidence="5" id="KW-0472">Membrane</keyword>
<name>A0A834RCS7_SARSC</name>
<evidence type="ECO:0000256" key="3">
    <source>
        <dbReference type="ARBA" id="ARBA00022737"/>
    </source>
</evidence>
<dbReference type="EMBL" id="WVUK01000051">
    <property type="protein sequence ID" value="KAF7494859.1"/>
    <property type="molecule type" value="Genomic_DNA"/>
</dbReference>
<dbReference type="Gene3D" id="3.80.10.10">
    <property type="entry name" value="Ribonuclease Inhibitor"/>
    <property type="match status" value="1"/>
</dbReference>
<dbReference type="PANTHER" id="PTHR24369">
    <property type="entry name" value="ANTIGEN BSP, PUTATIVE-RELATED"/>
    <property type="match status" value="1"/>
</dbReference>
<proteinExistence type="predicted"/>
<evidence type="ECO:0000313" key="7">
    <source>
        <dbReference type="EnsemblMetazoa" id="KAF7494859.1"/>
    </source>
</evidence>
<dbReference type="GO" id="GO:0005886">
    <property type="term" value="C:plasma membrane"/>
    <property type="evidence" value="ECO:0007669"/>
    <property type="project" value="TreeGrafter"/>
</dbReference>
<evidence type="ECO:0000256" key="1">
    <source>
        <dbReference type="ARBA" id="ARBA00022614"/>
    </source>
</evidence>
<reference evidence="8" key="1">
    <citation type="journal article" date="2020" name="PLoS Negl. Trop. Dis.">
        <title>High-quality nuclear genome for Sarcoptes scabiei-A critical resource for a neglected parasite.</title>
        <authorList>
            <person name="Korhonen P.K."/>
            <person name="Gasser R.B."/>
            <person name="Ma G."/>
            <person name="Wang T."/>
            <person name="Stroehlein A.J."/>
            <person name="Young N.D."/>
            <person name="Ang C.S."/>
            <person name="Fernando D.D."/>
            <person name="Lu H.C."/>
            <person name="Taylor S."/>
            <person name="Reynolds S.L."/>
            <person name="Mofiz E."/>
            <person name="Najaraj S.H."/>
            <person name="Gowda H."/>
            <person name="Madugundu A."/>
            <person name="Renuse S."/>
            <person name="Holt D."/>
            <person name="Pandey A."/>
            <person name="Papenfuss A.T."/>
            <person name="Fischer K."/>
        </authorList>
    </citation>
    <scope>NUCLEOTIDE SEQUENCE [LARGE SCALE GENOMIC DNA]</scope>
</reference>
<evidence type="ECO:0000256" key="2">
    <source>
        <dbReference type="ARBA" id="ARBA00022729"/>
    </source>
</evidence>
<evidence type="ECO:0000313" key="6">
    <source>
        <dbReference type="EMBL" id="KAF7494859.1"/>
    </source>
</evidence>